<sequence length="149" mass="18132">MNVKLIFCFAVLTLSLNYPIFCNVIRGSNVEPDDTVIRNLQGQIKSDFLAFVDMWEDFSELPDFETRKERYSLLANSFQKLNQLIQKLDEGKFRIRQQEERRKWERDEMKRREFENDEQLNEKQWYHHLFSITLPGQLYSIFSYFKSDR</sequence>
<evidence type="ECO:0000313" key="2">
    <source>
        <dbReference type="EMBL" id="KAJ6608974.1"/>
    </source>
</evidence>
<keyword evidence="1" id="KW-0732">Signal</keyword>
<comment type="caution">
    <text evidence="2">The sequence shown here is derived from an EMBL/GenBank/DDBJ whole genome shotgun (WGS) entry which is preliminary data.</text>
</comment>
<name>A0A9Q0RU23_9DIPT</name>
<evidence type="ECO:0008006" key="4">
    <source>
        <dbReference type="Google" id="ProtNLM"/>
    </source>
</evidence>
<organism evidence="2 3">
    <name type="scientific">Pseudolycoriella hygida</name>
    <dbReference type="NCBI Taxonomy" id="35572"/>
    <lineage>
        <taxon>Eukaryota</taxon>
        <taxon>Metazoa</taxon>
        <taxon>Ecdysozoa</taxon>
        <taxon>Arthropoda</taxon>
        <taxon>Hexapoda</taxon>
        <taxon>Insecta</taxon>
        <taxon>Pterygota</taxon>
        <taxon>Neoptera</taxon>
        <taxon>Endopterygota</taxon>
        <taxon>Diptera</taxon>
        <taxon>Nematocera</taxon>
        <taxon>Sciaroidea</taxon>
        <taxon>Sciaridae</taxon>
        <taxon>Pseudolycoriella</taxon>
    </lineage>
</organism>
<protein>
    <recommendedName>
        <fullName evidence="4">Interferon gamma</fullName>
    </recommendedName>
</protein>
<gene>
    <name evidence="2" type="ORF">Bhyg_17986</name>
</gene>
<feature type="chain" id="PRO_5040183705" description="Interferon gamma" evidence="1">
    <location>
        <begin position="23"/>
        <end position="149"/>
    </location>
</feature>
<accession>A0A9Q0RU23</accession>
<keyword evidence="3" id="KW-1185">Reference proteome</keyword>
<reference evidence="2" key="1">
    <citation type="submission" date="2022-07" db="EMBL/GenBank/DDBJ databases">
        <authorList>
            <person name="Trinca V."/>
            <person name="Uliana J.V.C."/>
            <person name="Torres T.T."/>
            <person name="Ward R.J."/>
            <person name="Monesi N."/>
        </authorList>
    </citation>
    <scope>NUCLEOTIDE SEQUENCE</scope>
    <source>
        <strain evidence="2">HSMRA1968</strain>
        <tissue evidence="2">Whole embryos</tissue>
    </source>
</reference>
<dbReference type="Proteomes" id="UP001151699">
    <property type="component" value="Unassembled WGS sequence"/>
</dbReference>
<dbReference type="AlphaFoldDB" id="A0A9Q0RU23"/>
<dbReference type="EMBL" id="WJQU01005407">
    <property type="protein sequence ID" value="KAJ6608974.1"/>
    <property type="molecule type" value="Genomic_DNA"/>
</dbReference>
<feature type="signal peptide" evidence="1">
    <location>
        <begin position="1"/>
        <end position="22"/>
    </location>
</feature>
<evidence type="ECO:0000256" key="1">
    <source>
        <dbReference type="SAM" id="SignalP"/>
    </source>
</evidence>
<proteinExistence type="predicted"/>
<evidence type="ECO:0000313" key="3">
    <source>
        <dbReference type="Proteomes" id="UP001151699"/>
    </source>
</evidence>